<dbReference type="InterPro" id="IPR023213">
    <property type="entry name" value="CAT-like_dom_sf"/>
</dbReference>
<sequence length="263" mass="28020">MFDAAGGRALNGPQLGIWYAQRLAPTSPVFNMGGYLEIRGPFDRAAFAAASRAAAAEHDGLRLRFTEVDGVPVQRTGPAHDTDPDVVDLSGEPDPVAAALAHMRADMDTVVDPATGPFHHVVIYVLGPDHHITYGRVHHLVHDGLSAAMADRRVAELYTELVTGAPAGPPMGSFLKVLDEQAAYAGSKAAERDAAYWRSAMADAPRPAPPPRVAPRSGGSCTRPVTWTSPSWRGCGPWGCPGSTCWSRPPRSTARWRPGRATS</sequence>
<evidence type="ECO:0000256" key="1">
    <source>
        <dbReference type="SAM" id="MobiDB-lite"/>
    </source>
</evidence>
<dbReference type="PANTHER" id="PTHR45527:SF1">
    <property type="entry name" value="FATTY ACID SYNTHASE"/>
    <property type="match status" value="1"/>
</dbReference>
<gene>
    <name evidence="3" type="ORF">ACFQV2_22115</name>
</gene>
<reference evidence="4" key="1">
    <citation type="journal article" date="2019" name="Int. J. Syst. Evol. Microbiol.">
        <title>The Global Catalogue of Microorganisms (GCM) 10K type strain sequencing project: providing services to taxonomists for standard genome sequencing and annotation.</title>
        <authorList>
            <consortium name="The Broad Institute Genomics Platform"/>
            <consortium name="The Broad Institute Genome Sequencing Center for Infectious Disease"/>
            <person name="Wu L."/>
            <person name="Ma J."/>
        </authorList>
    </citation>
    <scope>NUCLEOTIDE SEQUENCE [LARGE SCALE GENOMIC DNA]</scope>
    <source>
        <strain evidence="4">JCM 17695</strain>
    </source>
</reference>
<evidence type="ECO:0000259" key="2">
    <source>
        <dbReference type="Pfam" id="PF00668"/>
    </source>
</evidence>
<organism evidence="3 4">
    <name type="scientific">Actinokineospora soli</name>
    <dbReference type="NCBI Taxonomy" id="1048753"/>
    <lineage>
        <taxon>Bacteria</taxon>
        <taxon>Bacillati</taxon>
        <taxon>Actinomycetota</taxon>
        <taxon>Actinomycetes</taxon>
        <taxon>Pseudonocardiales</taxon>
        <taxon>Pseudonocardiaceae</taxon>
        <taxon>Actinokineospora</taxon>
    </lineage>
</organism>
<evidence type="ECO:0000313" key="3">
    <source>
        <dbReference type="EMBL" id="MFC7615779.1"/>
    </source>
</evidence>
<keyword evidence="4" id="KW-1185">Reference proteome</keyword>
<name>A0ABW2TRI1_9PSEU</name>
<evidence type="ECO:0000313" key="4">
    <source>
        <dbReference type="Proteomes" id="UP001596512"/>
    </source>
</evidence>
<feature type="domain" description="Condensation" evidence="2">
    <location>
        <begin position="10"/>
        <end position="203"/>
    </location>
</feature>
<dbReference type="InterPro" id="IPR001242">
    <property type="entry name" value="Condensation_dom"/>
</dbReference>
<dbReference type="SUPFAM" id="SSF52777">
    <property type="entry name" value="CoA-dependent acyltransferases"/>
    <property type="match status" value="1"/>
</dbReference>
<proteinExistence type="predicted"/>
<comment type="caution">
    <text evidence="3">The sequence shown here is derived from an EMBL/GenBank/DDBJ whole genome shotgun (WGS) entry which is preliminary data.</text>
</comment>
<dbReference type="EMBL" id="JBHTEY010000004">
    <property type="protein sequence ID" value="MFC7615779.1"/>
    <property type="molecule type" value="Genomic_DNA"/>
</dbReference>
<dbReference type="PANTHER" id="PTHR45527">
    <property type="entry name" value="NONRIBOSOMAL PEPTIDE SYNTHETASE"/>
    <property type="match status" value="1"/>
</dbReference>
<dbReference type="Proteomes" id="UP001596512">
    <property type="component" value="Unassembled WGS sequence"/>
</dbReference>
<dbReference type="Gene3D" id="3.30.559.10">
    <property type="entry name" value="Chloramphenicol acetyltransferase-like domain"/>
    <property type="match status" value="1"/>
</dbReference>
<feature type="region of interest" description="Disordered" evidence="1">
    <location>
        <begin position="202"/>
        <end position="226"/>
    </location>
</feature>
<dbReference type="Pfam" id="PF00668">
    <property type="entry name" value="Condensation"/>
    <property type="match status" value="1"/>
</dbReference>
<accession>A0ABW2TRI1</accession>
<protein>
    <submittedName>
        <fullName evidence="3">Condensation domain-containing protein</fullName>
    </submittedName>
</protein>